<dbReference type="Proteomes" id="UP000503336">
    <property type="component" value="Chromosome"/>
</dbReference>
<keyword evidence="1" id="KW-0472">Membrane</keyword>
<organism evidence="3 4">
    <name type="scientific">Pikeienuella piscinae</name>
    <dbReference type="NCBI Taxonomy" id="2748098"/>
    <lineage>
        <taxon>Bacteria</taxon>
        <taxon>Pseudomonadati</taxon>
        <taxon>Pseudomonadota</taxon>
        <taxon>Alphaproteobacteria</taxon>
        <taxon>Rhodobacterales</taxon>
        <taxon>Paracoccaceae</taxon>
        <taxon>Pikeienuella</taxon>
    </lineage>
</organism>
<reference evidence="3 4" key="1">
    <citation type="submission" date="2020-02" db="EMBL/GenBank/DDBJ databases">
        <title>complete genome sequence of Rhodobacteraceae bacterium.</title>
        <authorList>
            <person name="Park J."/>
            <person name="Kim Y.-S."/>
            <person name="Kim K.-H."/>
        </authorList>
    </citation>
    <scope>NUCLEOTIDE SEQUENCE [LARGE SCALE GENOMIC DNA]</scope>
    <source>
        <strain evidence="3 4">RR4-56</strain>
    </source>
</reference>
<evidence type="ECO:0000259" key="2">
    <source>
        <dbReference type="Pfam" id="PF09834"/>
    </source>
</evidence>
<keyword evidence="1" id="KW-1133">Transmembrane helix</keyword>
<feature type="transmembrane region" description="Helical" evidence="1">
    <location>
        <begin position="12"/>
        <end position="30"/>
    </location>
</feature>
<sequence>MDSTQRTLAKTCTWQISGLIVMTLVTYAVTGSLIEGGTVALIGTVLGAFSYAIHERLWAQVRWGRLNRP</sequence>
<feature type="transmembrane region" description="Helical" evidence="1">
    <location>
        <begin position="36"/>
        <end position="53"/>
    </location>
</feature>
<dbReference type="KEGG" id="hdh:G5B40_19050"/>
<feature type="domain" description="DUF2061" evidence="2">
    <location>
        <begin position="8"/>
        <end position="59"/>
    </location>
</feature>
<evidence type="ECO:0000313" key="4">
    <source>
        <dbReference type="Proteomes" id="UP000503336"/>
    </source>
</evidence>
<evidence type="ECO:0000313" key="3">
    <source>
        <dbReference type="EMBL" id="QIE57354.1"/>
    </source>
</evidence>
<dbReference type="AlphaFoldDB" id="A0A7M3T5S3"/>
<dbReference type="RefSeq" id="WP_165102142.1">
    <property type="nucleotide sequence ID" value="NZ_CP049056.1"/>
</dbReference>
<keyword evidence="4" id="KW-1185">Reference proteome</keyword>
<keyword evidence="1" id="KW-0812">Transmembrane</keyword>
<dbReference type="Pfam" id="PF09834">
    <property type="entry name" value="DUF2061"/>
    <property type="match status" value="1"/>
</dbReference>
<name>A0A7M3T5S3_9RHOB</name>
<dbReference type="InterPro" id="IPR018638">
    <property type="entry name" value="DUF2061_membrane"/>
</dbReference>
<protein>
    <submittedName>
        <fullName evidence="3">DUF2061 domain-containing protein</fullName>
    </submittedName>
</protein>
<evidence type="ECO:0000256" key="1">
    <source>
        <dbReference type="SAM" id="Phobius"/>
    </source>
</evidence>
<dbReference type="EMBL" id="CP049056">
    <property type="protein sequence ID" value="QIE57354.1"/>
    <property type="molecule type" value="Genomic_DNA"/>
</dbReference>
<gene>
    <name evidence="3" type="ORF">G5B40_19050</name>
</gene>
<proteinExistence type="predicted"/>
<accession>A0A7M3T5S3</accession>